<proteinExistence type="predicted"/>
<feature type="compositionally biased region" description="Polar residues" evidence="1">
    <location>
        <begin position="1"/>
        <end position="11"/>
    </location>
</feature>
<accession>A0A382AL84</accession>
<gene>
    <name evidence="2" type="ORF">METZ01_LOCUS155082</name>
</gene>
<reference evidence="2" key="1">
    <citation type="submission" date="2018-05" db="EMBL/GenBank/DDBJ databases">
        <authorList>
            <person name="Lanie J.A."/>
            <person name="Ng W.-L."/>
            <person name="Kazmierczak K.M."/>
            <person name="Andrzejewski T.M."/>
            <person name="Davidsen T.M."/>
            <person name="Wayne K.J."/>
            <person name="Tettelin H."/>
            <person name="Glass J.I."/>
            <person name="Rusch D."/>
            <person name="Podicherti R."/>
            <person name="Tsui H.-C.T."/>
            <person name="Winkler M.E."/>
        </authorList>
    </citation>
    <scope>NUCLEOTIDE SEQUENCE</scope>
</reference>
<name>A0A382AL84_9ZZZZ</name>
<evidence type="ECO:0000313" key="2">
    <source>
        <dbReference type="EMBL" id="SVB02228.1"/>
    </source>
</evidence>
<feature type="region of interest" description="Disordered" evidence="1">
    <location>
        <begin position="1"/>
        <end position="33"/>
    </location>
</feature>
<feature type="compositionally biased region" description="Basic and acidic residues" evidence="1">
    <location>
        <begin position="12"/>
        <end position="29"/>
    </location>
</feature>
<sequence length="139" mass="16026">MKTMNKSLNKNTQKEKESEPDIKLDKESENNPDINFSNFLQNYIANDSENESENSLISNDGDETNEQSLKNFFYSSDSSSDYLPRYSTLTLRTSNYIPPIYVGPIDVEVYRVIYGCLNSRFPEEICEIITDYLSLSVFV</sequence>
<dbReference type="EMBL" id="UINC01025855">
    <property type="protein sequence ID" value="SVB02228.1"/>
    <property type="molecule type" value="Genomic_DNA"/>
</dbReference>
<dbReference type="AlphaFoldDB" id="A0A382AL84"/>
<evidence type="ECO:0000256" key="1">
    <source>
        <dbReference type="SAM" id="MobiDB-lite"/>
    </source>
</evidence>
<protein>
    <submittedName>
        <fullName evidence="2">Uncharacterized protein</fullName>
    </submittedName>
</protein>
<organism evidence="2">
    <name type="scientific">marine metagenome</name>
    <dbReference type="NCBI Taxonomy" id="408172"/>
    <lineage>
        <taxon>unclassified sequences</taxon>
        <taxon>metagenomes</taxon>
        <taxon>ecological metagenomes</taxon>
    </lineage>
</organism>